<dbReference type="EC" id="1.5.1.5" evidence="12"/>
<dbReference type="InterPro" id="IPR046346">
    <property type="entry name" value="Aminoacid_DH-like_N_sf"/>
</dbReference>
<dbReference type="PROSITE" id="PS00766">
    <property type="entry name" value="THF_DHG_CYH_1"/>
    <property type="match status" value="1"/>
</dbReference>
<evidence type="ECO:0000256" key="12">
    <source>
        <dbReference type="HAMAP-Rule" id="MF_01576"/>
    </source>
</evidence>
<evidence type="ECO:0000313" key="15">
    <source>
        <dbReference type="EMBL" id="ARJ56596.1"/>
    </source>
</evidence>
<evidence type="ECO:0000256" key="11">
    <source>
        <dbReference type="ARBA" id="ARBA00023268"/>
    </source>
</evidence>
<dbReference type="Proteomes" id="UP000192902">
    <property type="component" value="Chromosome"/>
</dbReference>
<dbReference type="Pfam" id="PF02882">
    <property type="entry name" value="THF_DHG_CYH_C"/>
    <property type="match status" value="1"/>
</dbReference>
<dbReference type="InterPro" id="IPR020631">
    <property type="entry name" value="THF_DH/CycHdrlase_NAD-bd_dom"/>
</dbReference>
<dbReference type="SUPFAM" id="SSF53223">
    <property type="entry name" value="Aminoacid dehydrogenase-like, N-terminal domain"/>
    <property type="match status" value="1"/>
</dbReference>
<sequence length="286" mass="30797">MILLDGKALSQKIKEEIKHKSKELKTKGIEPCLAVILVGTDPASETYVNNKAKACELCGIKSLVYKLDESTTQNELLALINTLNYDDSVDGILVQLPLPKHINKNLILESIASSKDVDGFHPINVGYLNLGLESGFLPCTPLGVMKLLKSYDIKIEGLDCVVIGASNIVGRPMATLLLNADASVSVCHIKTRDLNFYTQKADLIISATGCAHLLKADMVKEGVIVVDVGITRIGNSLVGDVDFKEVSKKASYITPVPGGVGPMTIAMLLENTIKSAKNRLSNFATF</sequence>
<dbReference type="UniPathway" id="UPA00193"/>
<dbReference type="GO" id="GO:0004488">
    <property type="term" value="F:methylenetetrahydrofolate dehydrogenase (NADP+) activity"/>
    <property type="evidence" value="ECO:0007669"/>
    <property type="project" value="UniProtKB-UniRule"/>
</dbReference>
<dbReference type="GO" id="GO:0005829">
    <property type="term" value="C:cytosol"/>
    <property type="evidence" value="ECO:0007669"/>
    <property type="project" value="TreeGrafter"/>
</dbReference>
<comment type="pathway">
    <text evidence="1 12">One-carbon metabolism; tetrahydrofolate interconversion.</text>
</comment>
<dbReference type="Pfam" id="PF00763">
    <property type="entry name" value="THF_DHG_CYH"/>
    <property type="match status" value="1"/>
</dbReference>
<proteinExistence type="inferred from homology"/>
<evidence type="ECO:0000256" key="8">
    <source>
        <dbReference type="ARBA" id="ARBA00023002"/>
    </source>
</evidence>
<dbReference type="FunFam" id="3.40.50.10860:FF:000005">
    <property type="entry name" value="C-1-tetrahydrofolate synthase, cytoplasmic, putative"/>
    <property type="match status" value="1"/>
</dbReference>
<dbReference type="PANTHER" id="PTHR48099:SF5">
    <property type="entry name" value="C-1-TETRAHYDROFOLATE SYNTHASE, CYTOPLASMIC"/>
    <property type="match status" value="1"/>
</dbReference>
<dbReference type="InterPro" id="IPR020867">
    <property type="entry name" value="THF_DH/CycHdrlase_CS"/>
</dbReference>
<reference evidence="15 16" key="1">
    <citation type="submission" date="2017-04" db="EMBL/GenBank/DDBJ databases">
        <title>Complete genome sequence of the Campylobacter cuniculorum type strain LMG24588.</title>
        <authorList>
            <person name="Miller W.G."/>
            <person name="Yee E."/>
            <person name="Revez J."/>
            <person name="Bono J.L."/>
            <person name="Rossi M."/>
        </authorList>
    </citation>
    <scope>NUCLEOTIDE SEQUENCE [LARGE SCALE GENOMIC DNA]</scope>
    <source>
        <strain evidence="15 16">LMG 24588</strain>
    </source>
</reference>
<dbReference type="OrthoDB" id="9803580at2"/>
<dbReference type="EMBL" id="CP020867">
    <property type="protein sequence ID" value="ARJ56596.1"/>
    <property type="molecule type" value="Genomic_DNA"/>
</dbReference>
<dbReference type="Gene3D" id="3.40.50.720">
    <property type="entry name" value="NAD(P)-binding Rossmann-like Domain"/>
    <property type="match status" value="1"/>
</dbReference>
<dbReference type="GO" id="GO:0006164">
    <property type="term" value="P:purine nucleotide biosynthetic process"/>
    <property type="evidence" value="ECO:0007669"/>
    <property type="project" value="UniProtKB-KW"/>
</dbReference>
<feature type="domain" description="Tetrahydrofolate dehydrogenase/cyclohydrolase NAD(P)-binding" evidence="14">
    <location>
        <begin position="138"/>
        <end position="279"/>
    </location>
</feature>
<gene>
    <name evidence="12 15" type="primary">folD</name>
    <name evidence="15" type="ORF">CCUN_0991</name>
</gene>
<evidence type="ECO:0000313" key="16">
    <source>
        <dbReference type="Proteomes" id="UP000192902"/>
    </source>
</evidence>
<dbReference type="EC" id="3.5.4.9" evidence="12"/>
<dbReference type="GO" id="GO:0009086">
    <property type="term" value="P:methionine biosynthetic process"/>
    <property type="evidence" value="ECO:0007669"/>
    <property type="project" value="UniProtKB-KW"/>
</dbReference>
<accession>A0A1W6BWV9</accession>
<dbReference type="GO" id="GO:0004477">
    <property type="term" value="F:methenyltetrahydrofolate cyclohydrolase activity"/>
    <property type="evidence" value="ECO:0007669"/>
    <property type="project" value="UniProtKB-UniRule"/>
</dbReference>
<evidence type="ECO:0000256" key="3">
    <source>
        <dbReference type="ARBA" id="ARBA00022563"/>
    </source>
</evidence>
<comment type="catalytic activity">
    <reaction evidence="12">
        <text>(6R)-5,10-methenyltetrahydrofolate + H2O = (6R)-10-formyltetrahydrofolate + H(+)</text>
        <dbReference type="Rhea" id="RHEA:23700"/>
        <dbReference type="ChEBI" id="CHEBI:15377"/>
        <dbReference type="ChEBI" id="CHEBI:15378"/>
        <dbReference type="ChEBI" id="CHEBI:57455"/>
        <dbReference type="ChEBI" id="CHEBI:195366"/>
        <dbReference type="EC" id="3.5.4.9"/>
    </reaction>
</comment>
<keyword evidence="7 12" id="KW-0521">NADP</keyword>
<dbReference type="NCBIfam" id="NF010783">
    <property type="entry name" value="PRK14186.1"/>
    <property type="match status" value="1"/>
</dbReference>
<keyword evidence="8 12" id="KW-0560">Oxidoreductase</keyword>
<evidence type="ECO:0000256" key="6">
    <source>
        <dbReference type="ARBA" id="ARBA00022801"/>
    </source>
</evidence>
<evidence type="ECO:0000256" key="10">
    <source>
        <dbReference type="ARBA" id="ARBA00023167"/>
    </source>
</evidence>
<evidence type="ECO:0000259" key="14">
    <source>
        <dbReference type="Pfam" id="PF02882"/>
    </source>
</evidence>
<dbReference type="SUPFAM" id="SSF51735">
    <property type="entry name" value="NAD(P)-binding Rossmann-fold domains"/>
    <property type="match status" value="1"/>
</dbReference>
<dbReference type="RefSeq" id="WP_027306055.1">
    <property type="nucleotide sequence ID" value="NZ_CP020867.1"/>
</dbReference>
<dbReference type="NCBIfam" id="NF008058">
    <property type="entry name" value="PRK10792.1"/>
    <property type="match status" value="1"/>
</dbReference>
<dbReference type="Gene3D" id="3.40.50.10860">
    <property type="entry name" value="Leucine Dehydrogenase, chain A, domain 1"/>
    <property type="match status" value="1"/>
</dbReference>
<evidence type="ECO:0000256" key="7">
    <source>
        <dbReference type="ARBA" id="ARBA00022857"/>
    </source>
</evidence>
<dbReference type="NCBIfam" id="NF010763">
    <property type="entry name" value="PRK14166.1"/>
    <property type="match status" value="1"/>
</dbReference>
<feature type="binding site" evidence="12">
    <location>
        <begin position="164"/>
        <end position="166"/>
    </location>
    <ligand>
        <name>NADP(+)</name>
        <dbReference type="ChEBI" id="CHEBI:58349"/>
    </ligand>
</feature>
<evidence type="ECO:0000256" key="5">
    <source>
        <dbReference type="ARBA" id="ARBA00022755"/>
    </source>
</evidence>
<keyword evidence="9 12" id="KW-0368">Histidine biosynthesis</keyword>
<feature type="binding site" evidence="12">
    <location>
        <position position="230"/>
    </location>
    <ligand>
        <name>NADP(+)</name>
        <dbReference type="ChEBI" id="CHEBI:58349"/>
    </ligand>
</feature>
<keyword evidence="11 12" id="KW-0511">Multifunctional enzyme</keyword>
<dbReference type="InterPro" id="IPR020630">
    <property type="entry name" value="THF_DH/CycHdrlase_cat_dom"/>
</dbReference>
<keyword evidence="3 12" id="KW-0554">One-carbon metabolism</keyword>
<dbReference type="AlphaFoldDB" id="A0A1W6BWV9"/>
<keyword evidence="10 12" id="KW-0486">Methionine biosynthesis</keyword>
<evidence type="ECO:0000259" key="13">
    <source>
        <dbReference type="Pfam" id="PF00763"/>
    </source>
</evidence>
<keyword evidence="4 12" id="KW-0028">Amino-acid biosynthesis</keyword>
<dbReference type="KEGG" id="ccun:CCUN_0991"/>
<dbReference type="PANTHER" id="PTHR48099">
    <property type="entry name" value="C-1-TETRAHYDROFOLATE SYNTHASE, CYTOPLASMIC-RELATED"/>
    <property type="match status" value="1"/>
</dbReference>
<protein>
    <recommendedName>
        <fullName evidence="12">Bifunctional protein FolD</fullName>
    </recommendedName>
    <domain>
        <recommendedName>
            <fullName evidence="12">Methylenetetrahydrofolate dehydrogenase</fullName>
            <ecNumber evidence="12">1.5.1.5</ecNumber>
        </recommendedName>
    </domain>
    <domain>
        <recommendedName>
            <fullName evidence="12">Methenyltetrahydrofolate cyclohydrolase</fullName>
            <ecNumber evidence="12">3.5.4.9</ecNumber>
        </recommendedName>
    </domain>
</protein>
<evidence type="ECO:0000256" key="4">
    <source>
        <dbReference type="ARBA" id="ARBA00022605"/>
    </source>
</evidence>
<name>A0A1W6BWV9_9BACT</name>
<comment type="similarity">
    <text evidence="12">Belongs to the tetrahydrofolate dehydrogenase/cyclohydrolase family.</text>
</comment>
<dbReference type="GO" id="GO:0000105">
    <property type="term" value="P:L-histidine biosynthetic process"/>
    <property type="evidence" value="ECO:0007669"/>
    <property type="project" value="UniProtKB-KW"/>
</dbReference>
<dbReference type="InterPro" id="IPR036291">
    <property type="entry name" value="NAD(P)-bd_dom_sf"/>
</dbReference>
<comment type="catalytic activity">
    <reaction evidence="12">
        <text>(6R)-5,10-methylene-5,6,7,8-tetrahydrofolate + NADP(+) = (6R)-5,10-methenyltetrahydrofolate + NADPH</text>
        <dbReference type="Rhea" id="RHEA:22812"/>
        <dbReference type="ChEBI" id="CHEBI:15636"/>
        <dbReference type="ChEBI" id="CHEBI:57455"/>
        <dbReference type="ChEBI" id="CHEBI:57783"/>
        <dbReference type="ChEBI" id="CHEBI:58349"/>
        <dbReference type="EC" id="1.5.1.5"/>
    </reaction>
</comment>
<comment type="subunit">
    <text evidence="2 12">Homodimer.</text>
</comment>
<dbReference type="FunFam" id="3.40.50.720:FF:000094">
    <property type="entry name" value="Bifunctional protein FolD"/>
    <property type="match status" value="1"/>
</dbReference>
<feature type="binding site" evidence="12">
    <location>
        <position position="189"/>
    </location>
    <ligand>
        <name>NADP(+)</name>
        <dbReference type="ChEBI" id="CHEBI:58349"/>
    </ligand>
</feature>
<organism evidence="15 16">
    <name type="scientific">Campylobacter cuniculorum DSM 23162 = LMG 24588</name>
    <dbReference type="NCBI Taxonomy" id="1121267"/>
    <lineage>
        <taxon>Bacteria</taxon>
        <taxon>Pseudomonadati</taxon>
        <taxon>Campylobacterota</taxon>
        <taxon>Epsilonproteobacteria</taxon>
        <taxon>Campylobacterales</taxon>
        <taxon>Campylobacteraceae</taxon>
        <taxon>Campylobacter</taxon>
    </lineage>
</organism>
<keyword evidence="5 12" id="KW-0658">Purine biosynthesis</keyword>
<dbReference type="PRINTS" id="PR00085">
    <property type="entry name" value="THFDHDRGNASE"/>
</dbReference>
<evidence type="ECO:0000256" key="2">
    <source>
        <dbReference type="ARBA" id="ARBA00011738"/>
    </source>
</evidence>
<dbReference type="STRING" id="1121267.CCUN_0991"/>
<keyword evidence="6 12" id="KW-0378">Hydrolase</keyword>
<dbReference type="NCBIfam" id="NF010787">
    <property type="entry name" value="PRK14191.1"/>
    <property type="match status" value="1"/>
</dbReference>
<feature type="domain" description="Tetrahydrofolate dehydrogenase/cyclohydrolase catalytic" evidence="13">
    <location>
        <begin position="4"/>
        <end position="118"/>
    </location>
</feature>
<dbReference type="CDD" id="cd01080">
    <property type="entry name" value="NAD_bind_m-THF_DH_Cyclohyd"/>
    <property type="match status" value="1"/>
</dbReference>
<dbReference type="HAMAP" id="MF_01576">
    <property type="entry name" value="THF_DHG_CYH"/>
    <property type="match status" value="1"/>
</dbReference>
<dbReference type="eggNOG" id="COG0190">
    <property type="taxonomic scope" value="Bacteria"/>
</dbReference>
<dbReference type="PROSITE" id="PS00767">
    <property type="entry name" value="THF_DHG_CYH_2"/>
    <property type="match status" value="1"/>
</dbReference>
<evidence type="ECO:0000256" key="1">
    <source>
        <dbReference type="ARBA" id="ARBA00004777"/>
    </source>
</evidence>
<dbReference type="GO" id="GO:0035999">
    <property type="term" value="P:tetrahydrofolate interconversion"/>
    <property type="evidence" value="ECO:0007669"/>
    <property type="project" value="UniProtKB-UniRule"/>
</dbReference>
<comment type="function">
    <text evidence="12">Catalyzes the oxidation of 5,10-methylenetetrahydrofolate to 5,10-methenyltetrahydrofolate and then the hydrolysis of 5,10-methenyltetrahydrofolate to 10-formyltetrahydrofolate.</text>
</comment>
<dbReference type="InterPro" id="IPR000672">
    <property type="entry name" value="THF_DH/CycHdrlase"/>
</dbReference>
<evidence type="ECO:0000256" key="9">
    <source>
        <dbReference type="ARBA" id="ARBA00023102"/>
    </source>
</evidence>